<reference evidence="2" key="1">
    <citation type="submission" date="2020-02" db="EMBL/GenBank/DDBJ databases">
        <authorList>
            <person name="Meier V. D."/>
        </authorList>
    </citation>
    <scope>NUCLEOTIDE SEQUENCE</scope>
    <source>
        <strain evidence="2">AVDCRST_MAG19</strain>
    </source>
</reference>
<feature type="compositionally biased region" description="Low complexity" evidence="1">
    <location>
        <begin position="18"/>
        <end position="38"/>
    </location>
</feature>
<name>A0A6J4VSI2_9BACT</name>
<sequence>WICSTVCWGTTPGRRGVSWSSAGGWPTTSSTGTSMSATRRCAGPWSTSSATSRSDRP</sequence>
<accession>A0A6J4VSI2</accession>
<feature type="region of interest" description="Disordered" evidence="1">
    <location>
        <begin position="17"/>
        <end position="57"/>
    </location>
</feature>
<proteinExistence type="predicted"/>
<evidence type="ECO:0000256" key="1">
    <source>
        <dbReference type="SAM" id="MobiDB-lite"/>
    </source>
</evidence>
<dbReference type="AlphaFoldDB" id="A0A6J4VSI2"/>
<feature type="non-terminal residue" evidence="2">
    <location>
        <position position="1"/>
    </location>
</feature>
<feature type="compositionally biased region" description="Polar residues" evidence="1">
    <location>
        <begin position="45"/>
        <end position="57"/>
    </location>
</feature>
<organism evidence="2">
    <name type="scientific">uncultured Thermomicrobiales bacterium</name>
    <dbReference type="NCBI Taxonomy" id="1645740"/>
    <lineage>
        <taxon>Bacteria</taxon>
        <taxon>Pseudomonadati</taxon>
        <taxon>Thermomicrobiota</taxon>
        <taxon>Thermomicrobia</taxon>
        <taxon>Thermomicrobiales</taxon>
        <taxon>environmental samples</taxon>
    </lineage>
</organism>
<dbReference type="EMBL" id="CADCWL010000231">
    <property type="protein sequence ID" value="CAA9581938.1"/>
    <property type="molecule type" value="Genomic_DNA"/>
</dbReference>
<gene>
    <name evidence="2" type="ORF">AVDCRST_MAG19-4118</name>
</gene>
<feature type="non-terminal residue" evidence="2">
    <location>
        <position position="57"/>
    </location>
</feature>
<protein>
    <submittedName>
        <fullName evidence="2">Uncharacterized protein</fullName>
    </submittedName>
</protein>
<evidence type="ECO:0000313" key="2">
    <source>
        <dbReference type="EMBL" id="CAA9581938.1"/>
    </source>
</evidence>